<comment type="caution">
    <text evidence="8">The sequence shown here is derived from an EMBL/GenBank/DDBJ whole genome shotgun (WGS) entry which is preliminary data.</text>
</comment>
<dbReference type="GO" id="GO:0004170">
    <property type="term" value="F:dUTP diphosphatase activity"/>
    <property type="evidence" value="ECO:0007669"/>
    <property type="project" value="UniProtKB-EC"/>
</dbReference>
<dbReference type="GO" id="GO:0046081">
    <property type="term" value="P:dUTP catabolic process"/>
    <property type="evidence" value="ECO:0007669"/>
    <property type="project" value="InterPro"/>
</dbReference>
<evidence type="ECO:0000259" key="7">
    <source>
        <dbReference type="Pfam" id="PF00692"/>
    </source>
</evidence>
<dbReference type="InterPro" id="IPR008181">
    <property type="entry name" value="dUTPase"/>
</dbReference>
<dbReference type="PANTHER" id="PTHR11241">
    <property type="entry name" value="DEOXYURIDINE 5'-TRIPHOSPHATE NUCLEOTIDOHYDROLASE"/>
    <property type="match status" value="1"/>
</dbReference>
<sequence>MGTMKRHFKKLTDNATMPERATKGSAGYDISSSETITIQPGEIKLVSTGLAVQMEQDDVMLLIDRSSNPRKHGLILSNSVGVIDHDYFPNEFKGMFTNITDKPVTIEVGQRIMQAVFVKYGRVDDDNALGHRTGGFGSTGDN</sequence>
<dbReference type="CDD" id="cd07557">
    <property type="entry name" value="trimeric_dUTPase"/>
    <property type="match status" value="1"/>
</dbReference>
<evidence type="ECO:0000313" key="8">
    <source>
        <dbReference type="EMBL" id="GFO50732.1"/>
    </source>
</evidence>
<evidence type="ECO:0000256" key="3">
    <source>
        <dbReference type="ARBA" id="ARBA00022801"/>
    </source>
</evidence>
<feature type="domain" description="dUTPase-like" evidence="7">
    <location>
        <begin position="14"/>
        <end position="140"/>
    </location>
</feature>
<comment type="similarity">
    <text evidence="1">Belongs to the dUTPase family.</text>
</comment>
<comment type="catalytic activity">
    <reaction evidence="5">
        <text>dUTP + H2O = dUMP + diphosphate + H(+)</text>
        <dbReference type="Rhea" id="RHEA:10248"/>
        <dbReference type="ChEBI" id="CHEBI:15377"/>
        <dbReference type="ChEBI" id="CHEBI:15378"/>
        <dbReference type="ChEBI" id="CHEBI:33019"/>
        <dbReference type="ChEBI" id="CHEBI:61555"/>
        <dbReference type="ChEBI" id="CHEBI:246422"/>
        <dbReference type="EC" id="3.6.1.23"/>
    </reaction>
</comment>
<keyword evidence="4" id="KW-0546">Nucleotide metabolism</keyword>
<evidence type="ECO:0000256" key="4">
    <source>
        <dbReference type="ARBA" id="ARBA00023080"/>
    </source>
</evidence>
<name>A0A6L2ZRT1_9LACT</name>
<feature type="region of interest" description="Disordered" evidence="6">
    <location>
        <begin position="1"/>
        <end position="26"/>
    </location>
</feature>
<dbReference type="EC" id="3.6.1.23" evidence="2"/>
<keyword evidence="3 8" id="KW-0378">Hydrolase</keyword>
<dbReference type="Pfam" id="PF00692">
    <property type="entry name" value="dUTPase"/>
    <property type="match status" value="1"/>
</dbReference>
<organism evidence="8 9">
    <name type="scientific">Lactococcus garvieae</name>
    <dbReference type="NCBI Taxonomy" id="1363"/>
    <lineage>
        <taxon>Bacteria</taxon>
        <taxon>Bacillati</taxon>
        <taxon>Bacillota</taxon>
        <taxon>Bacilli</taxon>
        <taxon>Lactobacillales</taxon>
        <taxon>Streptococcaceae</taxon>
        <taxon>Lactococcus</taxon>
    </lineage>
</organism>
<protein>
    <recommendedName>
        <fullName evidence="2">dUTP diphosphatase</fullName>
        <ecNumber evidence="2">3.6.1.23</ecNumber>
    </recommendedName>
</protein>
<dbReference type="Proteomes" id="UP000504756">
    <property type="component" value="Unassembled WGS sequence"/>
</dbReference>
<evidence type="ECO:0000313" key="9">
    <source>
        <dbReference type="Proteomes" id="UP000504756"/>
    </source>
</evidence>
<dbReference type="GO" id="GO:0006226">
    <property type="term" value="P:dUMP biosynthetic process"/>
    <property type="evidence" value="ECO:0007669"/>
    <property type="project" value="InterPro"/>
</dbReference>
<dbReference type="GO" id="GO:0000287">
    <property type="term" value="F:magnesium ion binding"/>
    <property type="evidence" value="ECO:0007669"/>
    <property type="project" value="InterPro"/>
</dbReference>
<dbReference type="InterPro" id="IPR036157">
    <property type="entry name" value="dUTPase-like_sf"/>
</dbReference>
<dbReference type="InterPro" id="IPR033704">
    <property type="entry name" value="dUTPase_trimeric"/>
</dbReference>
<reference evidence="8 9" key="1">
    <citation type="submission" date="2020-06" db="EMBL/GenBank/DDBJ databases">
        <title>Draft genome sequence of Lactic acid bacteria from Okinawan-style tofu.</title>
        <authorList>
            <person name="Takara I."/>
            <person name="Ikematsu S."/>
        </authorList>
    </citation>
    <scope>NUCLEOTIDE SEQUENCE [LARGE SCALE GENOMIC DNA]</scope>
    <source>
        <strain evidence="9">lg38</strain>
    </source>
</reference>
<evidence type="ECO:0000256" key="1">
    <source>
        <dbReference type="ARBA" id="ARBA00006581"/>
    </source>
</evidence>
<dbReference type="NCBIfam" id="TIGR00576">
    <property type="entry name" value="dut"/>
    <property type="match status" value="1"/>
</dbReference>
<dbReference type="EMBL" id="BLXU01000001">
    <property type="protein sequence ID" value="GFO50732.1"/>
    <property type="molecule type" value="Genomic_DNA"/>
</dbReference>
<dbReference type="AlphaFoldDB" id="A0A6L2ZRT1"/>
<accession>A0A6L2ZRT1</accession>
<dbReference type="InterPro" id="IPR029054">
    <property type="entry name" value="dUTPase-like"/>
</dbReference>
<dbReference type="Gene3D" id="2.70.40.10">
    <property type="match status" value="1"/>
</dbReference>
<dbReference type="SUPFAM" id="SSF51283">
    <property type="entry name" value="dUTPase-like"/>
    <property type="match status" value="1"/>
</dbReference>
<dbReference type="PANTHER" id="PTHR11241:SF0">
    <property type="entry name" value="DEOXYURIDINE 5'-TRIPHOSPHATE NUCLEOTIDOHYDROLASE"/>
    <property type="match status" value="1"/>
</dbReference>
<gene>
    <name evidence="8" type="primary">pi120</name>
    <name evidence="8" type="ORF">ikelab_00070</name>
</gene>
<evidence type="ECO:0000256" key="5">
    <source>
        <dbReference type="ARBA" id="ARBA00047686"/>
    </source>
</evidence>
<evidence type="ECO:0000256" key="2">
    <source>
        <dbReference type="ARBA" id="ARBA00012379"/>
    </source>
</evidence>
<proteinExistence type="inferred from homology"/>
<evidence type="ECO:0000256" key="6">
    <source>
        <dbReference type="SAM" id="MobiDB-lite"/>
    </source>
</evidence>